<evidence type="ECO:0000313" key="3">
    <source>
        <dbReference type="Proteomes" id="UP000295525"/>
    </source>
</evidence>
<feature type="signal peptide" evidence="1">
    <location>
        <begin position="1"/>
        <end position="25"/>
    </location>
</feature>
<protein>
    <submittedName>
        <fullName evidence="2">NitT/TauT family transport system substrate-binding protein</fullName>
    </submittedName>
</protein>
<dbReference type="Gene3D" id="3.40.190.10">
    <property type="entry name" value="Periplasmic binding protein-like II"/>
    <property type="match status" value="2"/>
</dbReference>
<sequence length="344" mass="37834">MKAKWFAASVVMAISAGAYMPQAYAEAKEIRIAKQYGIGYLPLAIMEHDHLVEKHAKAAGIEKLDVTWASFAGANVMNDALLSNSLDFAAVGTTSLPIMWSKTEGSRQEVKGACAIVSSPLFLNTRNPKVKSIRDLTDQDKIALPAVKVSIQAMILQMAAAQAFGEAQVNKLDRLTISRSHPDAMAALLSGTGEINGHFTWAPFQYRELKNPAVHTILNSFDVLGGSATTVVMLTTKRFHDENPKLYQAFLGAVAEATEIINNDKRHAAQVYLDTTKDKDTVENIVKMLGDPQVKYTTMPENIFRFTDFMHRMGTIKKVPASWQDMFFPEVFSMNKASAASTPK</sequence>
<dbReference type="RefSeq" id="WP_132582902.1">
    <property type="nucleotide sequence ID" value="NZ_SMAJ01000008.1"/>
</dbReference>
<comment type="caution">
    <text evidence="2">The sequence shown here is derived from an EMBL/GenBank/DDBJ whole genome shotgun (WGS) entry which is preliminary data.</text>
</comment>
<dbReference type="EMBL" id="SMAJ01000008">
    <property type="protein sequence ID" value="TCT06354.1"/>
    <property type="molecule type" value="Genomic_DNA"/>
</dbReference>
<keyword evidence="1" id="KW-0732">Signal</keyword>
<dbReference type="OrthoDB" id="6003871at2"/>
<organism evidence="2 3">
    <name type="scientific">Paralcaligenes ureilyticus</name>
    <dbReference type="NCBI Taxonomy" id="627131"/>
    <lineage>
        <taxon>Bacteria</taxon>
        <taxon>Pseudomonadati</taxon>
        <taxon>Pseudomonadota</taxon>
        <taxon>Betaproteobacteria</taxon>
        <taxon>Burkholderiales</taxon>
        <taxon>Alcaligenaceae</taxon>
        <taxon>Paralcaligenes</taxon>
    </lineage>
</organism>
<evidence type="ECO:0000313" key="2">
    <source>
        <dbReference type="EMBL" id="TCT06354.1"/>
    </source>
</evidence>
<dbReference type="Proteomes" id="UP000295525">
    <property type="component" value="Unassembled WGS sequence"/>
</dbReference>
<name>A0A4R3LZY8_9BURK</name>
<evidence type="ECO:0000256" key="1">
    <source>
        <dbReference type="SAM" id="SignalP"/>
    </source>
</evidence>
<accession>A0A4R3LZY8</accession>
<dbReference type="Pfam" id="PF13379">
    <property type="entry name" value="NMT1_2"/>
    <property type="match status" value="1"/>
</dbReference>
<proteinExistence type="predicted"/>
<dbReference type="PANTHER" id="PTHR30024:SF2">
    <property type="entry name" value="ABC TRANSPORTER SUBSTRATE-BINDING PROTEIN"/>
    <property type="match status" value="1"/>
</dbReference>
<dbReference type="AlphaFoldDB" id="A0A4R3LZY8"/>
<dbReference type="SUPFAM" id="SSF53850">
    <property type="entry name" value="Periplasmic binding protein-like II"/>
    <property type="match status" value="1"/>
</dbReference>
<dbReference type="PANTHER" id="PTHR30024">
    <property type="entry name" value="ALIPHATIC SULFONATES-BINDING PROTEIN-RELATED"/>
    <property type="match status" value="1"/>
</dbReference>
<feature type="chain" id="PRO_5020335835" evidence="1">
    <location>
        <begin position="26"/>
        <end position="344"/>
    </location>
</feature>
<keyword evidence="3" id="KW-1185">Reference proteome</keyword>
<reference evidence="2 3" key="1">
    <citation type="submission" date="2019-03" db="EMBL/GenBank/DDBJ databases">
        <title>Genomic Encyclopedia of Type Strains, Phase IV (KMG-IV): sequencing the most valuable type-strain genomes for metagenomic binning, comparative biology and taxonomic classification.</title>
        <authorList>
            <person name="Goeker M."/>
        </authorList>
    </citation>
    <scope>NUCLEOTIDE SEQUENCE [LARGE SCALE GENOMIC DNA]</scope>
    <source>
        <strain evidence="2 3">DSM 24591</strain>
    </source>
</reference>
<gene>
    <name evidence="2" type="ORF">EDC26_10890</name>
</gene>